<evidence type="ECO:0000313" key="2">
    <source>
        <dbReference type="EMBL" id="CAA7044974.1"/>
    </source>
</evidence>
<protein>
    <submittedName>
        <fullName evidence="2">Uncharacterized protein</fullName>
    </submittedName>
</protein>
<dbReference type="EMBL" id="CACVBM020001311">
    <property type="protein sequence ID" value="CAA7044974.1"/>
    <property type="molecule type" value="Genomic_DNA"/>
</dbReference>
<comment type="caution">
    <text evidence="2">The sequence shown here is derived from an EMBL/GenBank/DDBJ whole genome shotgun (WGS) entry which is preliminary data.</text>
</comment>
<keyword evidence="3" id="KW-1185">Reference proteome</keyword>
<accession>A0A6D2JYH2</accession>
<sequence length="119" mass="13628">MRIEGEKGVKTQSAPNHWPRTRKEIWPSKFQPGRPYRSSREGTALLGRTNLARQNRPRRRTTEGNRPLGRICIGTDRPYGRSGNKRSASADFSSKQFGRPNRSTATKIHRPSAQTFRPR</sequence>
<gene>
    <name evidence="2" type="ORF">MERR_LOCUS32209</name>
</gene>
<feature type="region of interest" description="Disordered" evidence="1">
    <location>
        <begin position="1"/>
        <end position="119"/>
    </location>
</feature>
<evidence type="ECO:0000313" key="3">
    <source>
        <dbReference type="Proteomes" id="UP000467841"/>
    </source>
</evidence>
<reference evidence="2" key="1">
    <citation type="submission" date="2020-01" db="EMBL/GenBank/DDBJ databases">
        <authorList>
            <person name="Mishra B."/>
        </authorList>
    </citation>
    <scope>NUCLEOTIDE SEQUENCE [LARGE SCALE GENOMIC DNA]</scope>
</reference>
<dbReference type="AlphaFoldDB" id="A0A6D2JYH2"/>
<organism evidence="2 3">
    <name type="scientific">Microthlaspi erraticum</name>
    <dbReference type="NCBI Taxonomy" id="1685480"/>
    <lineage>
        <taxon>Eukaryota</taxon>
        <taxon>Viridiplantae</taxon>
        <taxon>Streptophyta</taxon>
        <taxon>Embryophyta</taxon>
        <taxon>Tracheophyta</taxon>
        <taxon>Spermatophyta</taxon>
        <taxon>Magnoliopsida</taxon>
        <taxon>eudicotyledons</taxon>
        <taxon>Gunneridae</taxon>
        <taxon>Pentapetalae</taxon>
        <taxon>rosids</taxon>
        <taxon>malvids</taxon>
        <taxon>Brassicales</taxon>
        <taxon>Brassicaceae</taxon>
        <taxon>Coluteocarpeae</taxon>
        <taxon>Microthlaspi</taxon>
    </lineage>
</organism>
<proteinExistence type="predicted"/>
<feature type="compositionally biased region" description="Polar residues" evidence="1">
    <location>
        <begin position="85"/>
        <end position="119"/>
    </location>
</feature>
<dbReference type="Proteomes" id="UP000467841">
    <property type="component" value="Unassembled WGS sequence"/>
</dbReference>
<name>A0A6D2JYH2_9BRAS</name>
<evidence type="ECO:0000256" key="1">
    <source>
        <dbReference type="SAM" id="MobiDB-lite"/>
    </source>
</evidence>